<sequence length="314" mass="35120">MHLSAAEWQARAAEHEARADALTAGHRERKLRGEKHPIEDFLWHYYSVKPRELRRWHPGAGVVLEGADRGSWRHYRTVAASPHSSGPDPATDPVTIGAEVFADAQNTDSMVDLTEFFATRGGTVDYVENLLSATLERTPRYGCFGLHEWAMVYRMTSEQLRHSALPLRIGHEATDLVVEQHPIACTHFDAFRFFTPEAAPLNTLQPTRESQPALEQAGCLHAGMDVYKWASKLGPIVPGEVLLDAFELARDIRVVDMQASPYDVSSLGLPAIPIETPEGKREYTQLQRGFAERGNALRERVIAAIRRARALRPV</sequence>
<protein>
    <submittedName>
        <fullName evidence="1">3-methyladenine DNA glycosylase</fullName>
    </submittedName>
</protein>
<gene>
    <name evidence="1" type="ORF">G7068_08000</name>
</gene>
<keyword evidence="2" id="KW-1185">Reference proteome</keyword>
<organism evidence="1 2">
    <name type="scientific">Leucobacter viscericola</name>
    <dbReference type="NCBI Taxonomy" id="2714935"/>
    <lineage>
        <taxon>Bacteria</taxon>
        <taxon>Bacillati</taxon>
        <taxon>Actinomycetota</taxon>
        <taxon>Actinomycetes</taxon>
        <taxon>Micrococcales</taxon>
        <taxon>Microbacteriaceae</taxon>
        <taxon>Leucobacter</taxon>
    </lineage>
</organism>
<dbReference type="KEGG" id="lvi:G7068_08000"/>
<evidence type="ECO:0000313" key="2">
    <source>
        <dbReference type="Proteomes" id="UP000502677"/>
    </source>
</evidence>
<dbReference type="Proteomes" id="UP000502677">
    <property type="component" value="Chromosome"/>
</dbReference>
<evidence type="ECO:0000313" key="1">
    <source>
        <dbReference type="EMBL" id="QIK64773.1"/>
    </source>
</evidence>
<proteinExistence type="predicted"/>
<name>A0A6G7XJQ2_9MICO</name>
<dbReference type="EMBL" id="CP049863">
    <property type="protein sequence ID" value="QIK64773.1"/>
    <property type="molecule type" value="Genomic_DNA"/>
</dbReference>
<reference evidence="1 2" key="1">
    <citation type="submission" date="2020-03" db="EMBL/GenBank/DDBJ databases">
        <title>Leucobacter sp. nov., isolated from beetles.</title>
        <authorList>
            <person name="Hyun D.-W."/>
            <person name="Bae J.-W."/>
        </authorList>
    </citation>
    <scope>NUCLEOTIDE SEQUENCE [LARGE SCALE GENOMIC DNA]</scope>
    <source>
        <strain evidence="1 2">HDW9C</strain>
    </source>
</reference>
<dbReference type="AlphaFoldDB" id="A0A6G7XJQ2"/>
<accession>A0A6G7XJQ2</accession>